<evidence type="ECO:0000313" key="6">
    <source>
        <dbReference type="Proteomes" id="UP001446337"/>
    </source>
</evidence>
<dbReference type="GO" id="GO:0004519">
    <property type="term" value="F:endonuclease activity"/>
    <property type="evidence" value="ECO:0007669"/>
    <property type="project" value="UniProtKB-KW"/>
</dbReference>
<dbReference type="InterPro" id="IPR044925">
    <property type="entry name" value="His-Me_finger_sf"/>
</dbReference>
<dbReference type="Gene3D" id="3.30.730.10">
    <property type="entry name" value="AP2/ERF domain"/>
    <property type="match status" value="1"/>
</dbReference>
<dbReference type="Pfam" id="PF13392">
    <property type="entry name" value="HNH_3"/>
    <property type="match status" value="1"/>
</dbReference>
<protein>
    <submittedName>
        <fullName evidence="5">HNH endonuclease</fullName>
    </submittedName>
</protein>
<keyword evidence="6" id="KW-1185">Reference proteome</keyword>
<organism evidence="5 6">
    <name type="scientific">Achromobacter denitrificans</name>
    <name type="common">Alcaligenes denitrificans</name>
    <dbReference type="NCBI Taxonomy" id="32002"/>
    <lineage>
        <taxon>Bacteria</taxon>
        <taxon>Pseudomonadati</taxon>
        <taxon>Pseudomonadota</taxon>
        <taxon>Betaproteobacteria</taxon>
        <taxon>Burkholderiales</taxon>
        <taxon>Alcaligenaceae</taxon>
        <taxon>Achromobacter</taxon>
    </lineage>
</organism>
<dbReference type="InterPro" id="IPR036955">
    <property type="entry name" value="AP2/ERF_dom_sf"/>
</dbReference>
<dbReference type="InterPro" id="IPR001471">
    <property type="entry name" value="AP2/ERF_dom"/>
</dbReference>
<dbReference type="InterPro" id="IPR016177">
    <property type="entry name" value="DNA-bd_dom_sf"/>
</dbReference>
<accession>A0ABZ3G6C5</accession>
<evidence type="ECO:0000256" key="1">
    <source>
        <dbReference type="ARBA" id="ARBA00023015"/>
    </source>
</evidence>
<dbReference type="RefSeq" id="WP_343499206.1">
    <property type="nucleotide sequence ID" value="NZ_CP154792.1"/>
</dbReference>
<dbReference type="PROSITE" id="PS51032">
    <property type="entry name" value="AP2_ERF"/>
    <property type="match status" value="1"/>
</dbReference>
<dbReference type="SUPFAM" id="SSF54171">
    <property type="entry name" value="DNA-binding domain"/>
    <property type="match status" value="1"/>
</dbReference>
<dbReference type="EMBL" id="CP154792">
    <property type="protein sequence ID" value="XAN17598.1"/>
    <property type="molecule type" value="Genomic_DNA"/>
</dbReference>
<keyword evidence="1" id="KW-0805">Transcription regulation</keyword>
<evidence type="ECO:0000256" key="3">
    <source>
        <dbReference type="ARBA" id="ARBA00023163"/>
    </source>
</evidence>
<keyword evidence="5" id="KW-0378">Hydrolase</keyword>
<dbReference type="Gene3D" id="3.90.75.20">
    <property type="match status" value="1"/>
</dbReference>
<sequence>MMPSEPIPIDECRRLFQYDPETGQIHRLTVHGRFPAGTECGTHKKDYLYVQYGKKVILFHRLAWALHYGEWPKLTIDHINLDRFDNRIANLRQATVAQNIRNRPMQKNNKTGFKGVCRHKKSGKYSAKIVYEAVRYHLGQFDTAEAAFAAYMNKAAELHGEFFCPSEGANHAR</sequence>
<reference evidence="5 6" key="1">
    <citation type="submission" date="2024-05" db="EMBL/GenBank/DDBJ databases">
        <title>Achromobacter denitrificans. BP1, complete genome.</title>
        <authorList>
            <person name="Zhang B."/>
        </authorList>
    </citation>
    <scope>NUCLEOTIDE SEQUENCE [LARGE SCALE GENOMIC DNA]</scope>
    <source>
        <strain evidence="5 6">BP1</strain>
    </source>
</reference>
<keyword evidence="5" id="KW-0255">Endonuclease</keyword>
<keyword evidence="3" id="KW-0804">Transcription</keyword>
<dbReference type="Proteomes" id="UP001446337">
    <property type="component" value="Chromosome"/>
</dbReference>
<evidence type="ECO:0000313" key="5">
    <source>
        <dbReference type="EMBL" id="XAN17598.1"/>
    </source>
</evidence>
<keyword evidence="5" id="KW-0540">Nuclease</keyword>
<name>A0ABZ3G6C5_ACHDE</name>
<evidence type="ECO:0000259" key="4">
    <source>
        <dbReference type="PROSITE" id="PS51032"/>
    </source>
</evidence>
<evidence type="ECO:0000256" key="2">
    <source>
        <dbReference type="ARBA" id="ARBA00023125"/>
    </source>
</evidence>
<keyword evidence="2" id="KW-0238">DNA-binding</keyword>
<dbReference type="SUPFAM" id="SSF54060">
    <property type="entry name" value="His-Me finger endonucleases"/>
    <property type="match status" value="1"/>
</dbReference>
<feature type="domain" description="AP2/ERF" evidence="4">
    <location>
        <begin position="112"/>
        <end position="172"/>
    </location>
</feature>
<dbReference type="InterPro" id="IPR003615">
    <property type="entry name" value="HNH_nuc"/>
</dbReference>
<gene>
    <name evidence="5" type="ORF">AAIK43_06090</name>
</gene>
<proteinExistence type="predicted"/>